<dbReference type="InterPro" id="IPR028889">
    <property type="entry name" value="USP"/>
</dbReference>
<dbReference type="GO" id="GO:0005524">
    <property type="term" value="F:ATP binding"/>
    <property type="evidence" value="ECO:0007669"/>
    <property type="project" value="UniProtKB-UniRule"/>
</dbReference>
<evidence type="ECO:0000259" key="9">
    <source>
        <dbReference type="PROSITE" id="PS50235"/>
    </source>
</evidence>
<dbReference type="Pfam" id="PF00225">
    <property type="entry name" value="Kinesin"/>
    <property type="match status" value="1"/>
</dbReference>
<dbReference type="GO" id="GO:0007052">
    <property type="term" value="P:mitotic spindle organization"/>
    <property type="evidence" value="ECO:0007669"/>
    <property type="project" value="TreeGrafter"/>
</dbReference>
<keyword evidence="5 7" id="KW-0175">Coiled coil</keyword>
<dbReference type="PRINTS" id="PR00380">
    <property type="entry name" value="KINESINHEAVY"/>
</dbReference>
<dbReference type="InterPro" id="IPR001394">
    <property type="entry name" value="Peptidase_C19_UCH"/>
</dbReference>
<comment type="subcellular location">
    <subcellularLocation>
        <location evidence="1">Cytoplasm</location>
    </subcellularLocation>
</comment>
<evidence type="ECO:0000256" key="2">
    <source>
        <dbReference type="ARBA" id="ARBA00022490"/>
    </source>
</evidence>
<dbReference type="PROSITE" id="PS50067">
    <property type="entry name" value="KINESIN_MOTOR_2"/>
    <property type="match status" value="1"/>
</dbReference>
<dbReference type="GO" id="GO:0004843">
    <property type="term" value="F:cysteine-type deubiquitinase activity"/>
    <property type="evidence" value="ECO:0007669"/>
    <property type="project" value="InterPro"/>
</dbReference>
<keyword evidence="4 6" id="KW-0067">ATP-binding</keyword>
<dbReference type="SMART" id="SM00129">
    <property type="entry name" value="KISc"/>
    <property type="match status" value="1"/>
</dbReference>
<evidence type="ECO:0008006" key="12">
    <source>
        <dbReference type="Google" id="ProtNLM"/>
    </source>
</evidence>
<dbReference type="SUPFAM" id="SSF52540">
    <property type="entry name" value="P-loop containing nucleoside triphosphate hydrolases"/>
    <property type="match status" value="1"/>
</dbReference>
<keyword evidence="3 6" id="KW-0547">Nucleotide-binding</keyword>
<dbReference type="PANTHER" id="PTHR47969">
    <property type="entry name" value="CHROMOSOME-ASSOCIATED KINESIN KIF4A-RELATED"/>
    <property type="match status" value="1"/>
</dbReference>
<dbReference type="GO" id="GO:0003777">
    <property type="term" value="F:microtubule motor activity"/>
    <property type="evidence" value="ECO:0007669"/>
    <property type="project" value="InterPro"/>
</dbReference>
<feature type="binding site" evidence="6">
    <location>
        <begin position="80"/>
        <end position="87"/>
    </location>
    <ligand>
        <name>ATP</name>
        <dbReference type="ChEBI" id="CHEBI:30616"/>
    </ligand>
</feature>
<evidence type="ECO:0000256" key="6">
    <source>
        <dbReference type="PROSITE-ProRule" id="PRU00283"/>
    </source>
</evidence>
<dbReference type="Pfam" id="PF00443">
    <property type="entry name" value="UCH"/>
    <property type="match status" value="1"/>
</dbReference>
<dbReference type="Gene3D" id="3.90.70.10">
    <property type="entry name" value="Cysteine proteinases"/>
    <property type="match status" value="1"/>
</dbReference>
<evidence type="ECO:0000259" key="8">
    <source>
        <dbReference type="PROSITE" id="PS50067"/>
    </source>
</evidence>
<feature type="coiled-coil region" evidence="7">
    <location>
        <begin position="650"/>
        <end position="677"/>
    </location>
</feature>
<dbReference type="InterPro" id="IPR036961">
    <property type="entry name" value="Kinesin_motor_dom_sf"/>
</dbReference>
<dbReference type="InterPro" id="IPR019821">
    <property type="entry name" value="Kinesin_motor_CS"/>
</dbReference>
<dbReference type="PROSITE" id="PS00972">
    <property type="entry name" value="USP_1"/>
    <property type="match status" value="1"/>
</dbReference>
<feature type="domain" description="USP" evidence="9">
    <location>
        <begin position="892"/>
        <end position="1210"/>
    </location>
</feature>
<dbReference type="STRING" id="74557.A0A1W0A035"/>
<keyword evidence="11" id="KW-1185">Reference proteome</keyword>
<organism evidence="10 11">
    <name type="scientific">Thraustotheca clavata</name>
    <dbReference type="NCBI Taxonomy" id="74557"/>
    <lineage>
        <taxon>Eukaryota</taxon>
        <taxon>Sar</taxon>
        <taxon>Stramenopiles</taxon>
        <taxon>Oomycota</taxon>
        <taxon>Saprolegniomycetes</taxon>
        <taxon>Saprolegniales</taxon>
        <taxon>Achlyaceae</taxon>
        <taxon>Thraustotheca</taxon>
    </lineage>
</organism>
<feature type="coiled-coil region" evidence="7">
    <location>
        <begin position="368"/>
        <end position="402"/>
    </location>
</feature>
<evidence type="ECO:0000313" key="10">
    <source>
        <dbReference type="EMBL" id="OQS03551.1"/>
    </source>
</evidence>
<evidence type="ECO:0000256" key="5">
    <source>
        <dbReference type="ARBA" id="ARBA00023054"/>
    </source>
</evidence>
<dbReference type="OrthoDB" id="3176171at2759"/>
<dbReference type="SUPFAM" id="SSF54001">
    <property type="entry name" value="Cysteine proteinases"/>
    <property type="match status" value="1"/>
</dbReference>
<dbReference type="InterPro" id="IPR001752">
    <property type="entry name" value="Kinesin_motor_dom"/>
</dbReference>
<dbReference type="GO" id="GO:0007018">
    <property type="term" value="P:microtubule-based movement"/>
    <property type="evidence" value="ECO:0007669"/>
    <property type="project" value="InterPro"/>
</dbReference>
<reference evidence="10 11" key="1">
    <citation type="journal article" date="2014" name="Genome Biol. Evol.">
        <title>The secreted proteins of Achlya hypogyna and Thraustotheca clavata identify the ancestral oomycete secretome and reveal gene acquisitions by horizontal gene transfer.</title>
        <authorList>
            <person name="Misner I."/>
            <person name="Blouin N."/>
            <person name="Leonard G."/>
            <person name="Richards T.A."/>
            <person name="Lane C.E."/>
        </authorList>
    </citation>
    <scope>NUCLEOTIDE SEQUENCE [LARGE SCALE GENOMIC DNA]</scope>
    <source>
        <strain evidence="10 11">ATCC 34112</strain>
    </source>
</reference>
<dbReference type="PROSITE" id="PS50235">
    <property type="entry name" value="USP_3"/>
    <property type="match status" value="1"/>
</dbReference>
<dbReference type="PROSITE" id="PS00973">
    <property type="entry name" value="USP_2"/>
    <property type="match status" value="1"/>
</dbReference>
<evidence type="ECO:0000256" key="3">
    <source>
        <dbReference type="ARBA" id="ARBA00022741"/>
    </source>
</evidence>
<dbReference type="Proteomes" id="UP000243217">
    <property type="component" value="Unassembled WGS sequence"/>
</dbReference>
<dbReference type="GO" id="GO:0005875">
    <property type="term" value="C:microtubule associated complex"/>
    <property type="evidence" value="ECO:0007669"/>
    <property type="project" value="TreeGrafter"/>
</dbReference>
<dbReference type="GO" id="GO:0008017">
    <property type="term" value="F:microtubule binding"/>
    <property type="evidence" value="ECO:0007669"/>
    <property type="project" value="InterPro"/>
</dbReference>
<evidence type="ECO:0000256" key="1">
    <source>
        <dbReference type="ARBA" id="ARBA00004496"/>
    </source>
</evidence>
<dbReference type="AlphaFoldDB" id="A0A1W0A035"/>
<accession>A0A1W0A035</accession>
<dbReference type="InterPro" id="IPR038765">
    <property type="entry name" value="Papain-like_cys_pep_sf"/>
</dbReference>
<dbReference type="InterPro" id="IPR027417">
    <property type="entry name" value="P-loop_NTPase"/>
</dbReference>
<evidence type="ECO:0000256" key="7">
    <source>
        <dbReference type="SAM" id="Coils"/>
    </source>
</evidence>
<protein>
    <recommendedName>
        <fullName evidence="12">Kinesin</fullName>
    </recommendedName>
</protein>
<keyword evidence="2" id="KW-0963">Cytoplasm</keyword>
<dbReference type="GO" id="GO:0005737">
    <property type="term" value="C:cytoplasm"/>
    <property type="evidence" value="ECO:0007669"/>
    <property type="project" value="UniProtKB-SubCell"/>
</dbReference>
<dbReference type="GO" id="GO:0016579">
    <property type="term" value="P:protein deubiquitination"/>
    <property type="evidence" value="ECO:0007669"/>
    <property type="project" value="InterPro"/>
</dbReference>
<gene>
    <name evidence="10" type="ORF">THRCLA_04130</name>
</gene>
<keyword evidence="6" id="KW-0505">Motor protein</keyword>
<feature type="coiled-coil region" evidence="7">
    <location>
        <begin position="497"/>
        <end position="570"/>
    </location>
</feature>
<evidence type="ECO:0000313" key="11">
    <source>
        <dbReference type="Proteomes" id="UP000243217"/>
    </source>
</evidence>
<sequence length="1210" mass="136647">MAEGVKVVIRVRPMNSSEKAQGSAASVATDSTFVSIGPKTFKFDHVFGHGASQKEVFEKSSLSLIDGFFLGYNATIFAYGQTGSGKTYTMGTDFNERAPGIIPQVMQHVFVKAADLYDSKMITTELKLSYLEILNEDVLDLLGPPSADSLKIAEEPKRGVIVQGLTEHVVKNLDDVKQLLVRGAKQRATASTSMNDTSSRSHAICTLTMQQHPASDNEPSKTSKFHLVDLAGSERAKKTHAEGERFREGVNINKALLALGKVITCLSEKRKGKTSFVPYREAKLTRLLQDSLGGNSKTVMVACISPADVNFDETTSTLRYAEQARCIQNTAMINCNPAGDEVVYLRQQVELLKMQLQQRPAASAPAGVLELQSELLSIKNQLEQLRQAKDQWKELAHTHENDPQATSQALATEMPDIESIEGVIAEREVIMNTLRSEDSTDSIEVRLQVLQAQYASQVEACSSRKSPQEVAKFAIAKNAQQEVKRLQRLYSDGLFKINTLENELQSLKHVKTQLQKKLAKEAKDHQKEKHEQHLKLIQLQRQDMKKQAEIKKLESSHARQSNILKRKTEEIAKIQASKKYKISTHKAKAQTTICMDETKRLVQDVLDVNMTILGAKNALQIEFDQRKAIASELCNLPPATDGDDLNAVKRKELEAKLSSKNQSIRELQRKLQVVVNQSQGAEMLCVPQLNQCHQVIQTLFNIAVFATKKCHDLQDIEAQLIAADEKLIAQSDQATITINTLRNEISTLQQQQTIKKKKKTALKNSFVMIDDDITISSESEPEDDDSDYTETFHCCNCHGTCKAKSCACQALNRQCGHSCGCLSEKCKNRPKEIEEIMKEIFSTPDMKFNQEEDKENMNFIKKDEMTSTRRAIILHPTNASVSSYYTQPQRYRGLSNQGATCYMNSLLQTLFMTPEFRNRLYLSSTNGSGDLDTNIPFQLKKLFANLQLNKERKAIDTKALTKSFGWNSSDVFQQHDVQELCRVLFDALEESFKGTLDEQFVNDLYQGTLKDYVQCVECGYESSRIDNFLDLSLVIRPFGSNQMMKSVEEAIEFFLKPEKLSGDNQWDCDKCKCKQDAIKGLKFSKLPYLLSLQLKRFDFDYTTFNRIKLNNQVTFQKYLNMNSYDSMNGIVARKMSMERMEMTEENGPTPRHLSIDSNEEQDTWHEDFDLKPLFAQGPNIYELFSVLIHSGSAMGGHYFAYIKSFEDGQW</sequence>
<evidence type="ECO:0000256" key="4">
    <source>
        <dbReference type="ARBA" id="ARBA00022840"/>
    </source>
</evidence>
<feature type="non-terminal residue" evidence="10">
    <location>
        <position position="1210"/>
    </location>
</feature>
<dbReference type="InterPro" id="IPR027640">
    <property type="entry name" value="Kinesin-like_fam"/>
</dbReference>
<name>A0A1W0A035_9STRA</name>
<dbReference type="InterPro" id="IPR018200">
    <property type="entry name" value="USP_CS"/>
</dbReference>
<feature type="domain" description="Kinesin motor" evidence="8">
    <location>
        <begin position="4"/>
        <end position="327"/>
    </location>
</feature>
<proteinExistence type="inferred from homology"/>
<dbReference type="EMBL" id="JNBS01000847">
    <property type="protein sequence ID" value="OQS03551.1"/>
    <property type="molecule type" value="Genomic_DNA"/>
</dbReference>
<dbReference type="Gene3D" id="3.40.850.10">
    <property type="entry name" value="Kinesin motor domain"/>
    <property type="match status" value="1"/>
</dbReference>
<comment type="caution">
    <text evidence="10">The sequence shown here is derived from an EMBL/GenBank/DDBJ whole genome shotgun (WGS) entry which is preliminary data.</text>
</comment>
<dbReference type="GO" id="GO:0051231">
    <property type="term" value="P:spindle elongation"/>
    <property type="evidence" value="ECO:0007669"/>
    <property type="project" value="TreeGrafter"/>
</dbReference>
<comment type="similarity">
    <text evidence="6">Belongs to the TRAFAC class myosin-kinesin ATPase superfamily. Kinesin family.</text>
</comment>
<dbReference type="PROSITE" id="PS00411">
    <property type="entry name" value="KINESIN_MOTOR_1"/>
    <property type="match status" value="1"/>
</dbReference>
<dbReference type="PANTHER" id="PTHR47969:SF15">
    <property type="entry name" value="CHROMOSOME-ASSOCIATED KINESIN KIF4A-RELATED"/>
    <property type="match status" value="1"/>
</dbReference>